<dbReference type="EMBL" id="JAWMAJ010000226">
    <property type="protein sequence ID" value="MDV7222431.1"/>
    <property type="molecule type" value="Genomic_DNA"/>
</dbReference>
<protein>
    <submittedName>
        <fullName evidence="2">Uncharacterized protein</fullName>
    </submittedName>
</protein>
<evidence type="ECO:0000313" key="2">
    <source>
        <dbReference type="EMBL" id="MDV7222431.1"/>
    </source>
</evidence>
<gene>
    <name evidence="2" type="ORF">R5A26_41510</name>
</gene>
<keyword evidence="3" id="KW-1185">Reference proteome</keyword>
<evidence type="ECO:0000256" key="1">
    <source>
        <dbReference type="SAM" id="MobiDB-lite"/>
    </source>
</evidence>
<dbReference type="Proteomes" id="UP001187346">
    <property type="component" value="Unassembled WGS sequence"/>
</dbReference>
<sequence length="99" mass="10580">MHRFPPVDDGLVGVLAPGSGPGPDSATPVSPWSRPWTGPAKEEAQELFRQQAETALELHLCRERRRAAVLATMGVDYPYTYEGAPFPASAFETAGVVAA</sequence>
<accession>A0ABU4FP92</accession>
<organism evidence="2 3">
    <name type="scientific">Streptomyces prunicolor</name>
    <dbReference type="NCBI Taxonomy" id="67348"/>
    <lineage>
        <taxon>Bacteria</taxon>
        <taxon>Bacillati</taxon>
        <taxon>Actinomycetota</taxon>
        <taxon>Actinomycetes</taxon>
        <taxon>Kitasatosporales</taxon>
        <taxon>Streptomycetaceae</taxon>
        <taxon>Streptomyces</taxon>
    </lineage>
</organism>
<comment type="caution">
    <text evidence="2">The sequence shown here is derived from an EMBL/GenBank/DDBJ whole genome shotgun (WGS) entry which is preliminary data.</text>
</comment>
<feature type="region of interest" description="Disordered" evidence="1">
    <location>
        <begin position="1"/>
        <end position="39"/>
    </location>
</feature>
<name>A0ABU4FP92_9ACTN</name>
<proteinExistence type="predicted"/>
<reference evidence="2 3" key="1">
    <citation type="submission" date="2023-10" db="EMBL/GenBank/DDBJ databases">
        <title>Characterization of rhizosphere-enriched actinobacteria from wheat plants lab-grown on chernevaya soil.</title>
        <authorList>
            <person name="Tikhonova E.N."/>
            <person name="Konopkin A."/>
            <person name="Kravchenko I.K."/>
        </authorList>
    </citation>
    <scope>NUCLEOTIDE SEQUENCE [LARGE SCALE GENOMIC DNA]</scope>
    <source>
        <strain evidence="2 3">RR29</strain>
    </source>
</reference>
<evidence type="ECO:0000313" key="3">
    <source>
        <dbReference type="Proteomes" id="UP001187346"/>
    </source>
</evidence>
<dbReference type="RefSeq" id="WP_317775260.1">
    <property type="nucleotide sequence ID" value="NZ_JAWMAJ010000226.1"/>
</dbReference>